<protein>
    <submittedName>
        <fullName evidence="2">Uncharacterized protein</fullName>
    </submittedName>
</protein>
<keyword evidence="1" id="KW-0812">Transmembrane</keyword>
<proteinExistence type="predicted"/>
<feature type="transmembrane region" description="Helical" evidence="1">
    <location>
        <begin position="21"/>
        <end position="45"/>
    </location>
</feature>
<dbReference type="OrthoDB" id="213748at2"/>
<keyword evidence="3" id="KW-1185">Reference proteome</keyword>
<reference evidence="2 3" key="1">
    <citation type="submission" date="2019-02" db="EMBL/GenBank/DDBJ databases">
        <title>Deep-cultivation of Planctomycetes and their phenomic and genomic characterization uncovers novel biology.</title>
        <authorList>
            <person name="Wiegand S."/>
            <person name="Jogler M."/>
            <person name="Boedeker C."/>
            <person name="Pinto D."/>
            <person name="Vollmers J."/>
            <person name="Rivas-Marin E."/>
            <person name="Kohn T."/>
            <person name="Peeters S.H."/>
            <person name="Heuer A."/>
            <person name="Rast P."/>
            <person name="Oberbeckmann S."/>
            <person name="Bunk B."/>
            <person name="Jeske O."/>
            <person name="Meyerdierks A."/>
            <person name="Storesund J.E."/>
            <person name="Kallscheuer N."/>
            <person name="Luecker S."/>
            <person name="Lage O.M."/>
            <person name="Pohl T."/>
            <person name="Merkel B.J."/>
            <person name="Hornburger P."/>
            <person name="Mueller R.-W."/>
            <person name="Bruemmer F."/>
            <person name="Labrenz M."/>
            <person name="Spormann A.M."/>
            <person name="Op den Camp H."/>
            <person name="Overmann J."/>
            <person name="Amann R."/>
            <person name="Jetten M.S.M."/>
            <person name="Mascher T."/>
            <person name="Medema M.H."/>
            <person name="Devos D.P."/>
            <person name="Kaster A.-K."/>
            <person name="Ovreas L."/>
            <person name="Rohde M."/>
            <person name="Galperin M.Y."/>
            <person name="Jogler C."/>
        </authorList>
    </citation>
    <scope>NUCLEOTIDE SEQUENCE [LARGE SCALE GENOMIC DNA]</scope>
    <source>
        <strain evidence="2 3">Mal4</strain>
    </source>
</reference>
<gene>
    <name evidence="2" type="ORF">Mal4_42670</name>
</gene>
<dbReference type="AlphaFoldDB" id="A0A517ZBP4"/>
<dbReference type="KEGG" id="mri:Mal4_42670"/>
<keyword evidence="1" id="KW-1133">Transmembrane helix</keyword>
<dbReference type="RefSeq" id="WP_145371048.1">
    <property type="nucleotide sequence ID" value="NZ_CP036275.1"/>
</dbReference>
<keyword evidence="1" id="KW-0472">Membrane</keyword>
<evidence type="ECO:0000256" key="1">
    <source>
        <dbReference type="SAM" id="Phobius"/>
    </source>
</evidence>
<sequence length="241" mass="26907">MADRPGRGLSAGRICRSTRRGLPFLCIAAGLLLFHSGCINIFAIAGKMLLGDPMVISTFEQRTGVSLEEGLDQIIVVCSAPHGVTDEFDALPLDLQERLYREMSRRGIDVVKPDEVASVLDETGGRIDPLRLAREFEDVTYIFHVDVEQFSLLESGSPNLYRGRAAGNIYGYEARSDNPHSDSERRHVVKVFEQEFGAEYPRSHPVTADSTPVRVFQRRFIDHLSGIAGRSFYDVRTTEAF</sequence>
<dbReference type="Proteomes" id="UP000320496">
    <property type="component" value="Chromosome"/>
</dbReference>
<organism evidence="2 3">
    <name type="scientific">Maioricimonas rarisocia</name>
    <dbReference type="NCBI Taxonomy" id="2528026"/>
    <lineage>
        <taxon>Bacteria</taxon>
        <taxon>Pseudomonadati</taxon>
        <taxon>Planctomycetota</taxon>
        <taxon>Planctomycetia</taxon>
        <taxon>Planctomycetales</taxon>
        <taxon>Planctomycetaceae</taxon>
        <taxon>Maioricimonas</taxon>
    </lineage>
</organism>
<evidence type="ECO:0000313" key="3">
    <source>
        <dbReference type="Proteomes" id="UP000320496"/>
    </source>
</evidence>
<dbReference type="EMBL" id="CP036275">
    <property type="protein sequence ID" value="QDU39913.1"/>
    <property type="molecule type" value="Genomic_DNA"/>
</dbReference>
<accession>A0A517ZBP4</accession>
<name>A0A517ZBP4_9PLAN</name>
<evidence type="ECO:0000313" key="2">
    <source>
        <dbReference type="EMBL" id="QDU39913.1"/>
    </source>
</evidence>